<dbReference type="Proteomes" id="UP000198901">
    <property type="component" value="Unassembled WGS sequence"/>
</dbReference>
<reference evidence="2 3" key="1">
    <citation type="submission" date="2016-10" db="EMBL/GenBank/DDBJ databases">
        <authorList>
            <person name="de Groot N.N."/>
        </authorList>
    </citation>
    <scope>NUCLEOTIDE SEQUENCE [LARGE SCALE GENOMIC DNA]</scope>
    <source>
        <strain evidence="2 3">DSM 21668</strain>
    </source>
</reference>
<dbReference type="Pfam" id="PF06764">
    <property type="entry name" value="DUF1223"/>
    <property type="match status" value="1"/>
</dbReference>
<sequence length="258" mass="28220">MRTLHVLVTAPVIVLMVFAAAARCKSEPDRPMAADGFAVLELFTSEGCSSCPPADALLARIRSETGDKPVYILAYHVDYWDHQGWKDRFSSIAFTRRQNRYSRSLSSLLYTPQLVVNGSDECIGSDEAKVRARIRTALSRPSAASLETHAEWQNGKLALHYTTKGAGSGDELLVAVVQKEGISQVKRGENEGRTLSHVQIVRDLQTYPVSGENTRQIPVPAGFNTGDWELISFVQNRDTGIISAASRAVVTTPETSGK</sequence>
<dbReference type="RefSeq" id="WP_218126573.1">
    <property type="nucleotide sequence ID" value="NZ_FNGS01000001.1"/>
</dbReference>
<name>A0A1G9IH48_9BACT</name>
<dbReference type="EMBL" id="FNGS01000001">
    <property type="protein sequence ID" value="SDL24375.1"/>
    <property type="molecule type" value="Genomic_DNA"/>
</dbReference>
<dbReference type="AlphaFoldDB" id="A0A1G9IH48"/>
<keyword evidence="1" id="KW-0732">Signal</keyword>
<organism evidence="2 3">
    <name type="scientific">Siphonobacter aquaeclarae</name>
    <dbReference type="NCBI Taxonomy" id="563176"/>
    <lineage>
        <taxon>Bacteria</taxon>
        <taxon>Pseudomonadati</taxon>
        <taxon>Bacteroidota</taxon>
        <taxon>Cytophagia</taxon>
        <taxon>Cytophagales</taxon>
        <taxon>Cytophagaceae</taxon>
        <taxon>Siphonobacter</taxon>
    </lineage>
</organism>
<dbReference type="PANTHER" id="PTHR36057:SF1">
    <property type="entry name" value="LIPOPROTEIN LIPID ATTACHMENT SITE-LIKE PROTEIN, PUTATIVE (DUF1223)-RELATED"/>
    <property type="match status" value="1"/>
</dbReference>
<feature type="chain" id="PRO_5011775996" description="DUF1223 domain-containing protein" evidence="1">
    <location>
        <begin position="22"/>
        <end position="258"/>
    </location>
</feature>
<dbReference type="SUPFAM" id="SSF52833">
    <property type="entry name" value="Thioredoxin-like"/>
    <property type="match status" value="1"/>
</dbReference>
<dbReference type="InterPro" id="IPR010634">
    <property type="entry name" value="DUF1223"/>
</dbReference>
<evidence type="ECO:0000256" key="1">
    <source>
        <dbReference type="SAM" id="SignalP"/>
    </source>
</evidence>
<evidence type="ECO:0008006" key="4">
    <source>
        <dbReference type="Google" id="ProtNLM"/>
    </source>
</evidence>
<evidence type="ECO:0000313" key="3">
    <source>
        <dbReference type="Proteomes" id="UP000198901"/>
    </source>
</evidence>
<feature type="signal peptide" evidence="1">
    <location>
        <begin position="1"/>
        <end position="21"/>
    </location>
</feature>
<keyword evidence="3" id="KW-1185">Reference proteome</keyword>
<evidence type="ECO:0000313" key="2">
    <source>
        <dbReference type="EMBL" id="SDL24375.1"/>
    </source>
</evidence>
<proteinExistence type="predicted"/>
<protein>
    <recommendedName>
        <fullName evidence="4">DUF1223 domain-containing protein</fullName>
    </recommendedName>
</protein>
<accession>A0A1G9IH48</accession>
<dbReference type="PANTHER" id="PTHR36057">
    <property type="match status" value="1"/>
</dbReference>
<gene>
    <name evidence="2" type="ORF">SAMN04488090_0474</name>
</gene>
<dbReference type="STRING" id="563176.SAMN04488090_0474"/>
<dbReference type="InterPro" id="IPR036249">
    <property type="entry name" value="Thioredoxin-like_sf"/>
</dbReference>